<protein>
    <submittedName>
        <fullName evidence="1">Uncharacterized protein</fullName>
    </submittedName>
</protein>
<evidence type="ECO:0000313" key="1">
    <source>
        <dbReference type="EMBL" id="CUG94231.1"/>
    </source>
</evidence>
<dbReference type="EMBL" id="CYKH01002227">
    <property type="protein sequence ID" value="CUG94231.1"/>
    <property type="molecule type" value="Genomic_DNA"/>
</dbReference>
<dbReference type="AlphaFoldDB" id="A0A0S4K066"/>
<organism evidence="1 2">
    <name type="scientific">Bodo saltans</name>
    <name type="common">Flagellated protozoan</name>
    <dbReference type="NCBI Taxonomy" id="75058"/>
    <lineage>
        <taxon>Eukaryota</taxon>
        <taxon>Discoba</taxon>
        <taxon>Euglenozoa</taxon>
        <taxon>Kinetoplastea</taxon>
        <taxon>Metakinetoplastina</taxon>
        <taxon>Eubodonida</taxon>
        <taxon>Bodonidae</taxon>
        <taxon>Bodo</taxon>
    </lineage>
</organism>
<gene>
    <name evidence="1" type="ORF">BSAL_47150</name>
</gene>
<sequence>MGTTSGRNVKKDLRVRSDFLVKFQQHSRRTRGDERRLLIDRSRKEEHYHQIEAMLGQSSSSSSWQASTSASSEDSNLVAQIAALVAIVPVDSQHPLLPLACRSLDILQCDLRAVDDAPLPNTLMKGLDSLIKAGVFYVLDAMLHGGGGPQSAQVALQVEDALHKSSPAFSILPLRTRRFEVIAAFVAAMLQTHDNDSLWNVTRTTLLQPGEGEAMQPTRDDFLYMGCSIILTLLDDAARRRDACNSHEFFQLVSSLYSWRPIVSARLLAKLCRCSDSVGPLYHHHATGGGSGGQLMQAAFQMMSFYRRRYDLVGSICAAPHPQEDLTHDNDCTTFYDCFDIVYYGYVCFRSLLPHAPWNSLEMTVEGELPHLCSLAASCKWEKVLMEEVLLVLQNFPCVVQKHEHSVLPFLQDLFRNRSSLRDDVLDVFAASPGLFISNVDFLYKELFPHYRAKKVSRLRLLDALAAVCRDHREKVIALVEDEDAMGWITVMPDDELSEREHEKLEILLETLGLAGEDFWSDDASSPTWKEEGVSPTNTSQVHFLF</sequence>
<accession>A0A0S4K066</accession>
<proteinExistence type="predicted"/>
<name>A0A0S4K066_BODSA</name>
<dbReference type="Proteomes" id="UP000051952">
    <property type="component" value="Unassembled WGS sequence"/>
</dbReference>
<dbReference type="VEuPathDB" id="TriTrypDB:BSAL_47150"/>
<reference evidence="2" key="1">
    <citation type="submission" date="2015-09" db="EMBL/GenBank/DDBJ databases">
        <authorList>
            <consortium name="Pathogen Informatics"/>
        </authorList>
    </citation>
    <scope>NUCLEOTIDE SEQUENCE [LARGE SCALE GENOMIC DNA]</scope>
    <source>
        <strain evidence="2">Lake Konstanz</strain>
    </source>
</reference>
<keyword evidence="2" id="KW-1185">Reference proteome</keyword>
<evidence type="ECO:0000313" key="2">
    <source>
        <dbReference type="Proteomes" id="UP000051952"/>
    </source>
</evidence>